<dbReference type="Proteomes" id="UP000799753">
    <property type="component" value="Unassembled WGS sequence"/>
</dbReference>
<feature type="compositionally biased region" description="Polar residues" evidence="1">
    <location>
        <begin position="178"/>
        <end position="191"/>
    </location>
</feature>
<feature type="region of interest" description="Disordered" evidence="1">
    <location>
        <begin position="115"/>
        <end position="199"/>
    </location>
</feature>
<feature type="region of interest" description="Disordered" evidence="1">
    <location>
        <begin position="1"/>
        <end position="73"/>
    </location>
</feature>
<feature type="compositionally biased region" description="Low complexity" evidence="1">
    <location>
        <begin position="28"/>
        <end position="40"/>
    </location>
</feature>
<feature type="region of interest" description="Disordered" evidence="1">
    <location>
        <begin position="212"/>
        <end position="258"/>
    </location>
</feature>
<sequence length="258" mass="28702">MENQAATRLLSPHTESLRIEESHKVKISSESSIASVASTTPTAKMSEEYKDDTVSLPTSPGSSLANSVQSIKRPEKLEKSLVEEGGDVKLVEDLVKFMASLKTVAEQTSPIRPSFISRRSVEDARPRKIDQTLAGPEQYTDEPRELETQVEKIVVDISRPHALPSQPPLPPSIPKPSRGTSLSRPEFQSSVDKPWKPRKSIRRSLSQFFCMSTNPYNDEDDYQPRRQPASSMTRTTGPAKPRGRRNDGALLDSLHRAL</sequence>
<evidence type="ECO:0000313" key="3">
    <source>
        <dbReference type="Proteomes" id="UP000799753"/>
    </source>
</evidence>
<feature type="compositionally biased region" description="Basic and acidic residues" evidence="1">
    <location>
        <begin position="141"/>
        <end position="154"/>
    </location>
</feature>
<keyword evidence="3" id="KW-1185">Reference proteome</keyword>
<protein>
    <submittedName>
        <fullName evidence="2">Uncharacterized protein</fullName>
    </submittedName>
</protein>
<feature type="compositionally biased region" description="Basic and acidic residues" evidence="1">
    <location>
        <begin position="119"/>
        <end position="130"/>
    </location>
</feature>
<feature type="compositionally biased region" description="Basic and acidic residues" evidence="1">
    <location>
        <begin position="15"/>
        <end position="24"/>
    </location>
</feature>
<evidence type="ECO:0000313" key="2">
    <source>
        <dbReference type="EMBL" id="KAF2634964.1"/>
    </source>
</evidence>
<reference evidence="2" key="1">
    <citation type="journal article" date="2020" name="Stud. Mycol.">
        <title>101 Dothideomycetes genomes: a test case for predicting lifestyles and emergence of pathogens.</title>
        <authorList>
            <person name="Haridas S."/>
            <person name="Albert R."/>
            <person name="Binder M."/>
            <person name="Bloem J."/>
            <person name="Labutti K."/>
            <person name="Salamov A."/>
            <person name="Andreopoulos B."/>
            <person name="Baker S."/>
            <person name="Barry K."/>
            <person name="Bills G."/>
            <person name="Bluhm B."/>
            <person name="Cannon C."/>
            <person name="Castanera R."/>
            <person name="Culley D."/>
            <person name="Daum C."/>
            <person name="Ezra D."/>
            <person name="Gonzalez J."/>
            <person name="Henrissat B."/>
            <person name="Kuo A."/>
            <person name="Liang C."/>
            <person name="Lipzen A."/>
            <person name="Lutzoni F."/>
            <person name="Magnuson J."/>
            <person name="Mondo S."/>
            <person name="Nolan M."/>
            <person name="Ohm R."/>
            <person name="Pangilinan J."/>
            <person name="Park H.-J."/>
            <person name="Ramirez L."/>
            <person name="Alfaro M."/>
            <person name="Sun H."/>
            <person name="Tritt A."/>
            <person name="Yoshinaga Y."/>
            <person name="Zwiers L.-H."/>
            <person name="Turgeon B."/>
            <person name="Goodwin S."/>
            <person name="Spatafora J."/>
            <person name="Crous P."/>
            <person name="Grigoriev I."/>
        </authorList>
    </citation>
    <scope>NUCLEOTIDE SEQUENCE</scope>
    <source>
        <strain evidence="2">CBS 473.64</strain>
    </source>
</reference>
<gene>
    <name evidence="2" type="ORF">P280DRAFT_474257</name>
</gene>
<accession>A0A6A6RLP3</accession>
<feature type="compositionally biased region" description="Pro residues" evidence="1">
    <location>
        <begin position="165"/>
        <end position="174"/>
    </location>
</feature>
<dbReference type="EMBL" id="MU006812">
    <property type="protein sequence ID" value="KAF2634964.1"/>
    <property type="molecule type" value="Genomic_DNA"/>
</dbReference>
<organism evidence="2 3">
    <name type="scientific">Massarina eburnea CBS 473.64</name>
    <dbReference type="NCBI Taxonomy" id="1395130"/>
    <lineage>
        <taxon>Eukaryota</taxon>
        <taxon>Fungi</taxon>
        <taxon>Dikarya</taxon>
        <taxon>Ascomycota</taxon>
        <taxon>Pezizomycotina</taxon>
        <taxon>Dothideomycetes</taxon>
        <taxon>Pleosporomycetidae</taxon>
        <taxon>Pleosporales</taxon>
        <taxon>Massarineae</taxon>
        <taxon>Massarinaceae</taxon>
        <taxon>Massarina</taxon>
    </lineage>
</organism>
<dbReference type="AlphaFoldDB" id="A0A6A6RLP3"/>
<proteinExistence type="predicted"/>
<feature type="compositionally biased region" description="Polar residues" evidence="1">
    <location>
        <begin position="55"/>
        <end position="70"/>
    </location>
</feature>
<name>A0A6A6RLP3_9PLEO</name>
<evidence type="ECO:0000256" key="1">
    <source>
        <dbReference type="SAM" id="MobiDB-lite"/>
    </source>
</evidence>